<comment type="caution">
    <text evidence="4">The sequence shown here is derived from an EMBL/GenBank/DDBJ whole genome shotgun (WGS) entry which is preliminary data.</text>
</comment>
<dbReference type="EMBL" id="BGPR01076367">
    <property type="protein sequence ID" value="GBL60746.1"/>
    <property type="molecule type" value="Genomic_DNA"/>
</dbReference>
<dbReference type="EMBL" id="BGPR01078524">
    <property type="protein sequence ID" value="GBL70825.1"/>
    <property type="molecule type" value="Genomic_DNA"/>
</dbReference>
<gene>
    <name evidence="3" type="ORF">AVEN_14331_1</name>
    <name evidence="1" type="ORF">AVEN_172200_1</name>
    <name evidence="2" type="ORF">AVEN_177662_1</name>
    <name evidence="4" type="ORF">AVEN_17832_1</name>
</gene>
<name>A0A4Y1ZWN2_ARAVE</name>
<evidence type="ECO:0000313" key="2">
    <source>
        <dbReference type="EMBL" id="GBL60752.1"/>
    </source>
</evidence>
<protein>
    <submittedName>
        <fullName evidence="4">Uncharacterized protein</fullName>
    </submittedName>
</protein>
<evidence type="ECO:0000313" key="1">
    <source>
        <dbReference type="EMBL" id="GBL60746.1"/>
    </source>
</evidence>
<proteinExistence type="predicted"/>
<feature type="non-terminal residue" evidence="4">
    <location>
        <position position="72"/>
    </location>
</feature>
<evidence type="ECO:0000313" key="3">
    <source>
        <dbReference type="EMBL" id="GBL70820.1"/>
    </source>
</evidence>
<dbReference type="Proteomes" id="UP000499080">
    <property type="component" value="Unassembled WGS sequence"/>
</dbReference>
<dbReference type="EMBL" id="BGPR01078523">
    <property type="protein sequence ID" value="GBL70820.1"/>
    <property type="molecule type" value="Genomic_DNA"/>
</dbReference>
<accession>A0A4Y1ZWN2</accession>
<dbReference type="AlphaFoldDB" id="A0A4Y1ZWN2"/>
<organism evidence="4 5">
    <name type="scientific">Araneus ventricosus</name>
    <name type="common">Orbweaver spider</name>
    <name type="synonym">Epeira ventricosa</name>
    <dbReference type="NCBI Taxonomy" id="182803"/>
    <lineage>
        <taxon>Eukaryota</taxon>
        <taxon>Metazoa</taxon>
        <taxon>Ecdysozoa</taxon>
        <taxon>Arthropoda</taxon>
        <taxon>Chelicerata</taxon>
        <taxon>Arachnida</taxon>
        <taxon>Araneae</taxon>
        <taxon>Araneomorphae</taxon>
        <taxon>Entelegynae</taxon>
        <taxon>Araneoidea</taxon>
        <taxon>Araneidae</taxon>
        <taxon>Araneus</taxon>
    </lineage>
</organism>
<evidence type="ECO:0000313" key="4">
    <source>
        <dbReference type="EMBL" id="GBL70825.1"/>
    </source>
</evidence>
<keyword evidence="5" id="KW-1185">Reference proteome</keyword>
<sequence>MGWLSKTLVQAQFRNSGHDEVVKGDRLLDSSFIDKRLVRDRNKTSGAKSAHFVVNHVSCTEQVVGHQQAGAA</sequence>
<evidence type="ECO:0000313" key="5">
    <source>
        <dbReference type="Proteomes" id="UP000499080"/>
    </source>
</evidence>
<reference evidence="4 5" key="1">
    <citation type="journal article" date="2019" name="Sci. Rep.">
        <title>Orb-weaving spider Araneus ventricosus genome elucidates the spidroin gene catalogue.</title>
        <authorList>
            <person name="Kono N."/>
            <person name="Nakamura H."/>
            <person name="Ohtoshi R."/>
            <person name="Moran D.A.P."/>
            <person name="Shinohara A."/>
            <person name="Yoshida Y."/>
            <person name="Fujiwara M."/>
            <person name="Mori M."/>
            <person name="Tomita M."/>
            <person name="Arakawa K."/>
        </authorList>
    </citation>
    <scope>NUCLEOTIDE SEQUENCE [LARGE SCALE GENOMIC DNA]</scope>
</reference>
<dbReference type="EMBL" id="BGPR01076368">
    <property type="protein sequence ID" value="GBL60752.1"/>
    <property type="molecule type" value="Genomic_DNA"/>
</dbReference>